<organism evidence="6 7">
    <name type="scientific">Cinchona calisaya</name>
    <dbReference type="NCBI Taxonomy" id="153742"/>
    <lineage>
        <taxon>Eukaryota</taxon>
        <taxon>Viridiplantae</taxon>
        <taxon>Streptophyta</taxon>
        <taxon>Embryophyta</taxon>
        <taxon>Tracheophyta</taxon>
        <taxon>Spermatophyta</taxon>
        <taxon>Magnoliopsida</taxon>
        <taxon>eudicotyledons</taxon>
        <taxon>Gunneridae</taxon>
        <taxon>Pentapetalae</taxon>
        <taxon>asterids</taxon>
        <taxon>lamiids</taxon>
        <taxon>Gentianales</taxon>
        <taxon>Rubiaceae</taxon>
        <taxon>Cinchonoideae</taxon>
        <taxon>Cinchoneae</taxon>
        <taxon>Cinchona</taxon>
    </lineage>
</organism>
<gene>
    <name evidence="6" type="ORF">ACH5RR_005208</name>
</gene>
<sequence>MGSSSSDGASKERLKWTQELHSLFDKAVNQLGGPDRATPKGILKVMGIPGLTIFHVKSHLQKYRMSKFIPESPNRGSRFERRSISEILPNFSATSGAQLHEALQMQKEVQKRLTDQLEVRLGQWLEVGGNRASGIGLYYNR</sequence>
<dbReference type="InterPro" id="IPR001005">
    <property type="entry name" value="SANT/Myb"/>
</dbReference>
<keyword evidence="3" id="KW-0804">Transcription</keyword>
<comment type="caution">
    <text evidence="6">The sequence shown here is derived from an EMBL/GenBank/DDBJ whole genome shotgun (WGS) entry which is preliminary data.</text>
</comment>
<evidence type="ECO:0000256" key="3">
    <source>
        <dbReference type="ARBA" id="ARBA00023163"/>
    </source>
</evidence>
<dbReference type="FunFam" id="1.10.10.60:FF:000002">
    <property type="entry name" value="Myb family transcription factor"/>
    <property type="match status" value="1"/>
</dbReference>
<feature type="domain" description="Myb-like" evidence="5">
    <location>
        <begin position="13"/>
        <end position="64"/>
    </location>
</feature>
<evidence type="ECO:0000256" key="1">
    <source>
        <dbReference type="ARBA" id="ARBA00004123"/>
    </source>
</evidence>
<dbReference type="Gene3D" id="1.10.10.60">
    <property type="entry name" value="Homeodomain-like"/>
    <property type="match status" value="1"/>
</dbReference>
<dbReference type="Pfam" id="PF00249">
    <property type="entry name" value="Myb_DNA-binding"/>
    <property type="match status" value="1"/>
</dbReference>
<evidence type="ECO:0000256" key="2">
    <source>
        <dbReference type="ARBA" id="ARBA00023015"/>
    </source>
</evidence>
<accession>A0ABD3AKJ3</accession>
<dbReference type="Proteomes" id="UP001630127">
    <property type="component" value="Unassembled WGS sequence"/>
</dbReference>
<dbReference type="NCBIfam" id="TIGR01557">
    <property type="entry name" value="myb_SHAQKYF"/>
    <property type="match status" value="1"/>
</dbReference>
<dbReference type="SUPFAM" id="SSF46689">
    <property type="entry name" value="Homeodomain-like"/>
    <property type="match status" value="1"/>
</dbReference>
<keyword evidence="7" id="KW-1185">Reference proteome</keyword>
<dbReference type="GO" id="GO:0005634">
    <property type="term" value="C:nucleus"/>
    <property type="evidence" value="ECO:0007669"/>
    <property type="project" value="UniProtKB-SubCell"/>
</dbReference>
<dbReference type="InterPro" id="IPR009057">
    <property type="entry name" value="Homeodomain-like_sf"/>
</dbReference>
<protein>
    <recommendedName>
        <fullName evidence="5">Myb-like domain-containing protein</fullName>
    </recommendedName>
</protein>
<comment type="subcellular location">
    <subcellularLocation>
        <location evidence="1">Nucleus</location>
    </subcellularLocation>
</comment>
<dbReference type="InterPro" id="IPR046955">
    <property type="entry name" value="PHR1-like"/>
</dbReference>
<dbReference type="PANTHER" id="PTHR31499">
    <property type="entry name" value="MYB FAMILY TRANSCRIPTION FACTOR PHL11"/>
    <property type="match status" value="1"/>
</dbReference>
<dbReference type="PANTHER" id="PTHR31499:SF79">
    <property type="entry name" value="HTH MYB-TYPE DOMAIN-CONTAINING PROTEIN"/>
    <property type="match status" value="1"/>
</dbReference>
<dbReference type="InterPro" id="IPR006447">
    <property type="entry name" value="Myb_dom_plants"/>
</dbReference>
<keyword evidence="4" id="KW-0539">Nucleus</keyword>
<name>A0ABD3AKJ3_9GENT</name>
<reference evidence="6 7" key="1">
    <citation type="submission" date="2024-11" db="EMBL/GenBank/DDBJ databases">
        <title>A near-complete genome assembly of Cinchona calisaya.</title>
        <authorList>
            <person name="Lian D.C."/>
            <person name="Zhao X.W."/>
            <person name="Wei L."/>
        </authorList>
    </citation>
    <scope>NUCLEOTIDE SEQUENCE [LARGE SCALE GENOMIC DNA]</scope>
    <source>
        <tissue evidence="6">Nenye</tissue>
    </source>
</reference>
<evidence type="ECO:0000313" key="6">
    <source>
        <dbReference type="EMBL" id="KAL3531687.1"/>
    </source>
</evidence>
<evidence type="ECO:0000313" key="7">
    <source>
        <dbReference type="Proteomes" id="UP001630127"/>
    </source>
</evidence>
<evidence type="ECO:0000259" key="5">
    <source>
        <dbReference type="Pfam" id="PF00249"/>
    </source>
</evidence>
<keyword evidence="2" id="KW-0805">Transcription regulation</keyword>
<dbReference type="AlphaFoldDB" id="A0ABD3AKJ3"/>
<proteinExistence type="predicted"/>
<dbReference type="EMBL" id="JBJUIK010000003">
    <property type="protein sequence ID" value="KAL3531687.1"/>
    <property type="molecule type" value="Genomic_DNA"/>
</dbReference>
<evidence type="ECO:0000256" key="4">
    <source>
        <dbReference type="ARBA" id="ARBA00023242"/>
    </source>
</evidence>